<dbReference type="AlphaFoldDB" id="A0A371PFM5"/>
<dbReference type="PROSITE" id="PS50928">
    <property type="entry name" value="ABC_TM1"/>
    <property type="match status" value="1"/>
</dbReference>
<dbReference type="SUPFAM" id="SSF161098">
    <property type="entry name" value="MetI-like"/>
    <property type="match status" value="1"/>
</dbReference>
<keyword evidence="5 7" id="KW-1133">Transmembrane helix</keyword>
<gene>
    <name evidence="9" type="ORF">DX130_13695</name>
</gene>
<dbReference type="GO" id="GO:0005886">
    <property type="term" value="C:plasma membrane"/>
    <property type="evidence" value="ECO:0007669"/>
    <property type="project" value="UniProtKB-SubCell"/>
</dbReference>
<accession>A0A371PFM5</accession>
<evidence type="ECO:0000313" key="9">
    <source>
        <dbReference type="EMBL" id="REK74722.1"/>
    </source>
</evidence>
<dbReference type="PANTHER" id="PTHR43744:SF9">
    <property type="entry name" value="POLYGALACTURONAN_RHAMNOGALACTURONAN TRANSPORT SYSTEM PERMEASE PROTEIN YTCP"/>
    <property type="match status" value="1"/>
</dbReference>
<reference evidence="9 10" key="1">
    <citation type="submission" date="2018-08" db="EMBL/GenBank/DDBJ databases">
        <title>Paenibacillus sp. M4BSY-1, whole genome shotgun sequence.</title>
        <authorList>
            <person name="Tuo L."/>
        </authorList>
    </citation>
    <scope>NUCLEOTIDE SEQUENCE [LARGE SCALE GENOMIC DNA]</scope>
    <source>
        <strain evidence="9 10">M4BSY-1</strain>
    </source>
</reference>
<comment type="similarity">
    <text evidence="7">Belongs to the binding-protein-dependent transport system permease family.</text>
</comment>
<dbReference type="Gene3D" id="1.10.3720.10">
    <property type="entry name" value="MetI-like"/>
    <property type="match status" value="1"/>
</dbReference>
<evidence type="ECO:0000256" key="6">
    <source>
        <dbReference type="ARBA" id="ARBA00023136"/>
    </source>
</evidence>
<sequence length="301" mass="33969">MMKLSTGDKTLHVVIYIFLVILGFLTLYPFWNSAVISFNLGLDTAKGGITFWPRQFTFDNYAIVFQDTRIVQAFYVSVLRTLAGTFLSILFTSVFAYGMSVKGVLFKKFYMVFAIITMYFSGGLIPFYLVNRELGLMNTFWVMVIPTVISVYNMIIFRTFFMGLPNGLEESARIDGCSTFGVYFRIVLPLSGPVIATLSLFTAVYHWNDWFTATIFINKSEMFPIQTMLQQILNSNIMTEQLSMATKGNAAAADAMSRMQSVTTKSLTMATMMVATLPIILVYPFVQRFFVKGVLVGSLKE</sequence>
<organism evidence="9 10">
    <name type="scientific">Paenibacillus paeoniae</name>
    <dbReference type="NCBI Taxonomy" id="2292705"/>
    <lineage>
        <taxon>Bacteria</taxon>
        <taxon>Bacillati</taxon>
        <taxon>Bacillota</taxon>
        <taxon>Bacilli</taxon>
        <taxon>Bacillales</taxon>
        <taxon>Paenibacillaceae</taxon>
        <taxon>Paenibacillus</taxon>
    </lineage>
</organism>
<name>A0A371PFM5_9BACL</name>
<protein>
    <submittedName>
        <fullName evidence="9">Carbohydrate ABC transporter permease</fullName>
    </submittedName>
</protein>
<dbReference type="InterPro" id="IPR000515">
    <property type="entry name" value="MetI-like"/>
</dbReference>
<feature type="domain" description="ABC transmembrane type-1" evidence="8">
    <location>
        <begin position="74"/>
        <end position="286"/>
    </location>
</feature>
<dbReference type="Proteomes" id="UP000261905">
    <property type="component" value="Unassembled WGS sequence"/>
</dbReference>
<evidence type="ECO:0000313" key="10">
    <source>
        <dbReference type="Proteomes" id="UP000261905"/>
    </source>
</evidence>
<dbReference type="GO" id="GO:0055085">
    <property type="term" value="P:transmembrane transport"/>
    <property type="evidence" value="ECO:0007669"/>
    <property type="project" value="InterPro"/>
</dbReference>
<keyword evidence="3" id="KW-1003">Cell membrane</keyword>
<proteinExistence type="inferred from homology"/>
<keyword evidence="6 7" id="KW-0472">Membrane</keyword>
<feature type="transmembrane region" description="Helical" evidence="7">
    <location>
        <begin position="182"/>
        <end position="207"/>
    </location>
</feature>
<dbReference type="InterPro" id="IPR035906">
    <property type="entry name" value="MetI-like_sf"/>
</dbReference>
<evidence type="ECO:0000256" key="1">
    <source>
        <dbReference type="ARBA" id="ARBA00004651"/>
    </source>
</evidence>
<evidence type="ECO:0000256" key="3">
    <source>
        <dbReference type="ARBA" id="ARBA00022475"/>
    </source>
</evidence>
<evidence type="ECO:0000256" key="2">
    <source>
        <dbReference type="ARBA" id="ARBA00022448"/>
    </source>
</evidence>
<dbReference type="CDD" id="cd06261">
    <property type="entry name" value="TM_PBP2"/>
    <property type="match status" value="1"/>
</dbReference>
<feature type="transmembrane region" description="Helical" evidence="7">
    <location>
        <begin position="140"/>
        <end position="161"/>
    </location>
</feature>
<keyword evidence="4 7" id="KW-0812">Transmembrane</keyword>
<dbReference type="Pfam" id="PF00528">
    <property type="entry name" value="BPD_transp_1"/>
    <property type="match status" value="1"/>
</dbReference>
<comment type="caution">
    <text evidence="9">The sequence shown here is derived from an EMBL/GenBank/DDBJ whole genome shotgun (WGS) entry which is preliminary data.</text>
</comment>
<feature type="transmembrane region" description="Helical" evidence="7">
    <location>
        <begin position="12"/>
        <end position="31"/>
    </location>
</feature>
<feature type="transmembrane region" description="Helical" evidence="7">
    <location>
        <begin position="266"/>
        <end position="286"/>
    </location>
</feature>
<evidence type="ECO:0000256" key="5">
    <source>
        <dbReference type="ARBA" id="ARBA00022989"/>
    </source>
</evidence>
<feature type="transmembrane region" description="Helical" evidence="7">
    <location>
        <begin position="74"/>
        <end position="97"/>
    </location>
</feature>
<dbReference type="PANTHER" id="PTHR43744">
    <property type="entry name" value="ABC TRANSPORTER PERMEASE PROTEIN MG189-RELATED-RELATED"/>
    <property type="match status" value="1"/>
</dbReference>
<evidence type="ECO:0000259" key="8">
    <source>
        <dbReference type="PROSITE" id="PS50928"/>
    </source>
</evidence>
<comment type="subcellular location">
    <subcellularLocation>
        <location evidence="1 7">Cell membrane</location>
        <topology evidence="1 7">Multi-pass membrane protein</topology>
    </subcellularLocation>
</comment>
<dbReference type="EMBL" id="QUBQ01000002">
    <property type="protein sequence ID" value="REK74722.1"/>
    <property type="molecule type" value="Genomic_DNA"/>
</dbReference>
<keyword evidence="10" id="KW-1185">Reference proteome</keyword>
<dbReference type="OrthoDB" id="9810086at2"/>
<feature type="transmembrane region" description="Helical" evidence="7">
    <location>
        <begin position="109"/>
        <end position="128"/>
    </location>
</feature>
<keyword evidence="2 7" id="KW-0813">Transport</keyword>
<evidence type="ECO:0000256" key="7">
    <source>
        <dbReference type="RuleBase" id="RU363032"/>
    </source>
</evidence>
<evidence type="ECO:0000256" key="4">
    <source>
        <dbReference type="ARBA" id="ARBA00022692"/>
    </source>
</evidence>